<keyword evidence="1" id="KW-0472">Membrane</keyword>
<evidence type="ECO:0000313" key="4">
    <source>
        <dbReference type="RefSeq" id="XP_024947133.1"/>
    </source>
</evidence>
<dbReference type="Proteomes" id="UP000694920">
    <property type="component" value="Unplaced"/>
</dbReference>
<accession>A0AAJ7RU08</accession>
<reference evidence="3 4" key="1">
    <citation type="submission" date="2025-04" db="UniProtKB">
        <authorList>
            <consortium name="RefSeq"/>
        </authorList>
    </citation>
    <scope>IDENTIFICATION</scope>
</reference>
<dbReference type="AlphaFoldDB" id="A0AAJ7RU08"/>
<evidence type="ECO:0000313" key="2">
    <source>
        <dbReference type="Proteomes" id="UP000694920"/>
    </source>
</evidence>
<sequence length="167" mass="18316">MHRDTNNQHGCKLNKMVSNTIVAPSCNYLWDHLCLDQVAGMMGSIYEGGPEPEQDYFPKKNRIPSLHMDNPTFENVNKAEGRCTAGTELSEVKVGVSTATSTAATSTPVLSRSIPCGNGGCKATRSHGEARPESPWHLLKTIFLVSVIVALVIWVIVYTLLAQYRIL</sequence>
<organism evidence="2 3">
    <name type="scientific">Cephus cinctus</name>
    <name type="common">Wheat stem sawfly</name>
    <dbReference type="NCBI Taxonomy" id="211228"/>
    <lineage>
        <taxon>Eukaryota</taxon>
        <taxon>Metazoa</taxon>
        <taxon>Ecdysozoa</taxon>
        <taxon>Arthropoda</taxon>
        <taxon>Hexapoda</taxon>
        <taxon>Insecta</taxon>
        <taxon>Pterygota</taxon>
        <taxon>Neoptera</taxon>
        <taxon>Endopterygota</taxon>
        <taxon>Hymenoptera</taxon>
        <taxon>Cephoidea</taxon>
        <taxon>Cephidae</taxon>
        <taxon>Cephus</taxon>
    </lineage>
</organism>
<keyword evidence="2" id="KW-1185">Reference proteome</keyword>
<dbReference type="RefSeq" id="XP_024947132.1">
    <property type="nucleotide sequence ID" value="XM_025091364.1"/>
</dbReference>
<feature type="transmembrane region" description="Helical" evidence="1">
    <location>
        <begin position="141"/>
        <end position="161"/>
    </location>
</feature>
<evidence type="ECO:0000256" key="1">
    <source>
        <dbReference type="SAM" id="Phobius"/>
    </source>
</evidence>
<keyword evidence="1" id="KW-0812">Transmembrane</keyword>
<keyword evidence="1" id="KW-1133">Transmembrane helix</keyword>
<dbReference type="RefSeq" id="XP_024947133.1">
    <property type="nucleotide sequence ID" value="XM_025091365.1"/>
</dbReference>
<proteinExistence type="predicted"/>
<name>A0AAJ7RU08_CEPCN</name>
<evidence type="ECO:0000313" key="3">
    <source>
        <dbReference type="RefSeq" id="XP_024947132.1"/>
    </source>
</evidence>
<protein>
    <submittedName>
        <fullName evidence="3 4">Uncharacterized protein LOC107274093 isoform X1</fullName>
    </submittedName>
</protein>
<gene>
    <name evidence="3 4" type="primary">LOC107274093</name>
</gene>
<dbReference type="GeneID" id="107274093"/>